<evidence type="ECO:0008006" key="5">
    <source>
        <dbReference type="Google" id="ProtNLM"/>
    </source>
</evidence>
<comment type="caution">
    <text evidence="3">The sequence shown here is derived from an EMBL/GenBank/DDBJ whole genome shotgun (WGS) entry which is preliminary data.</text>
</comment>
<feature type="region of interest" description="Disordered" evidence="1">
    <location>
        <begin position="1"/>
        <end position="22"/>
    </location>
</feature>
<dbReference type="RefSeq" id="WP_344382035.1">
    <property type="nucleotide sequence ID" value="NZ_BAAATA010000005.1"/>
</dbReference>
<sequence>MTTPLSPNDVPHEHDRQHGESPAQQVRQGLLVAAAVAVLGVAVGLLWLWLAPRVPMISDGKAVYLANSEGEESIAADGTFALLGAGAGVLAALAVFWRLRRGGIAAVLGLAAGSLVGSVLAWQLGVWLGPDQDLVALARAAGEGKVFEGPLVLRAEAALLVWPSVAMLAHLGLTAAFGPEDPEWALQPMPEDWTHRNQPPSGGPHPPSAGPHASWPAPGGPRH</sequence>
<keyword evidence="4" id="KW-1185">Reference proteome</keyword>
<name>A0ABN3L3J6_9ACTN</name>
<evidence type="ECO:0000256" key="1">
    <source>
        <dbReference type="SAM" id="MobiDB-lite"/>
    </source>
</evidence>
<feature type="region of interest" description="Disordered" evidence="1">
    <location>
        <begin position="184"/>
        <end position="223"/>
    </location>
</feature>
<feature type="transmembrane region" description="Helical" evidence="2">
    <location>
        <begin position="74"/>
        <end position="97"/>
    </location>
</feature>
<feature type="transmembrane region" description="Helical" evidence="2">
    <location>
        <begin position="30"/>
        <end position="50"/>
    </location>
</feature>
<proteinExistence type="predicted"/>
<feature type="transmembrane region" description="Helical" evidence="2">
    <location>
        <begin position="104"/>
        <end position="124"/>
    </location>
</feature>
<accession>A0ABN3L3J6</accession>
<dbReference type="Proteomes" id="UP001501358">
    <property type="component" value="Unassembled WGS sequence"/>
</dbReference>
<evidence type="ECO:0000313" key="3">
    <source>
        <dbReference type="EMBL" id="GAA2477158.1"/>
    </source>
</evidence>
<dbReference type="EMBL" id="BAAATA010000005">
    <property type="protein sequence ID" value="GAA2477158.1"/>
    <property type="molecule type" value="Genomic_DNA"/>
</dbReference>
<keyword evidence="2" id="KW-1133">Transmembrane helix</keyword>
<evidence type="ECO:0000256" key="2">
    <source>
        <dbReference type="SAM" id="Phobius"/>
    </source>
</evidence>
<feature type="compositionally biased region" description="Basic and acidic residues" evidence="1">
    <location>
        <begin position="10"/>
        <end position="19"/>
    </location>
</feature>
<keyword evidence="2" id="KW-0812">Transmembrane</keyword>
<evidence type="ECO:0000313" key="4">
    <source>
        <dbReference type="Proteomes" id="UP001501358"/>
    </source>
</evidence>
<reference evidence="3 4" key="1">
    <citation type="journal article" date="2019" name="Int. J. Syst. Evol. Microbiol.">
        <title>The Global Catalogue of Microorganisms (GCM) 10K type strain sequencing project: providing services to taxonomists for standard genome sequencing and annotation.</title>
        <authorList>
            <consortium name="The Broad Institute Genomics Platform"/>
            <consortium name="The Broad Institute Genome Sequencing Center for Infectious Disease"/>
            <person name="Wu L."/>
            <person name="Ma J."/>
        </authorList>
    </citation>
    <scope>NUCLEOTIDE SEQUENCE [LARGE SCALE GENOMIC DNA]</scope>
    <source>
        <strain evidence="3 4">JCM 6307</strain>
    </source>
</reference>
<gene>
    <name evidence="3" type="ORF">GCM10010406_11660</name>
</gene>
<keyword evidence="2" id="KW-0472">Membrane</keyword>
<organism evidence="3 4">
    <name type="scientific">Streptomyces thermolineatus</name>
    <dbReference type="NCBI Taxonomy" id="44033"/>
    <lineage>
        <taxon>Bacteria</taxon>
        <taxon>Bacillati</taxon>
        <taxon>Actinomycetota</taxon>
        <taxon>Actinomycetes</taxon>
        <taxon>Kitasatosporales</taxon>
        <taxon>Streptomycetaceae</taxon>
        <taxon>Streptomyces</taxon>
    </lineage>
</organism>
<protein>
    <recommendedName>
        <fullName evidence="5">ABC transporter permease</fullName>
    </recommendedName>
</protein>